<evidence type="ECO:0000256" key="1">
    <source>
        <dbReference type="SAM" id="Phobius"/>
    </source>
</evidence>
<dbReference type="EMBL" id="WMJY01000050">
    <property type="protein sequence ID" value="MTH30939.1"/>
    <property type="molecule type" value="Genomic_DNA"/>
</dbReference>
<dbReference type="AlphaFoldDB" id="A0A7K1GR55"/>
<organism evidence="2 3">
    <name type="scientific">Myroides pelagicus</name>
    <dbReference type="NCBI Taxonomy" id="270914"/>
    <lineage>
        <taxon>Bacteria</taxon>
        <taxon>Pseudomonadati</taxon>
        <taxon>Bacteroidota</taxon>
        <taxon>Flavobacteriia</taxon>
        <taxon>Flavobacteriales</taxon>
        <taxon>Flavobacteriaceae</taxon>
        <taxon>Myroides</taxon>
    </lineage>
</organism>
<gene>
    <name evidence="2" type="ORF">GJV77_13755</name>
</gene>
<proteinExistence type="predicted"/>
<dbReference type="RefSeq" id="WP_155036908.1">
    <property type="nucleotide sequence ID" value="NZ_JAYMMG010000037.1"/>
</dbReference>
<keyword evidence="1" id="KW-0812">Transmembrane</keyword>
<feature type="transmembrane region" description="Helical" evidence="1">
    <location>
        <begin position="119"/>
        <end position="139"/>
    </location>
</feature>
<dbReference type="Proteomes" id="UP000488936">
    <property type="component" value="Unassembled WGS sequence"/>
</dbReference>
<protein>
    <submittedName>
        <fullName evidence="2">Rod shape-determining protein MreD</fullName>
    </submittedName>
</protein>
<keyword evidence="1" id="KW-1133">Transmembrane helix</keyword>
<sequence length="174" mass="19885">MNSIVLSNIGRFIILLLVQVLIFNNIDLLGYINPFPYILFIILYPTNGNKALLYLSSFLLGLAVDMFINSGGIHAAASLILAFARPMILKFSFGISYQYHNLNILKKVTKDMFKSLEVFSYISISILVHNLVLFALEFFRFNFIFEILSRTIITMISTLLCCILIIYLLKPSRK</sequence>
<keyword evidence="1" id="KW-0472">Membrane</keyword>
<feature type="transmembrane region" description="Helical" evidence="1">
    <location>
        <begin position="12"/>
        <end position="31"/>
    </location>
</feature>
<evidence type="ECO:0000313" key="3">
    <source>
        <dbReference type="Proteomes" id="UP000488936"/>
    </source>
</evidence>
<feature type="transmembrane region" description="Helical" evidence="1">
    <location>
        <begin position="151"/>
        <end position="169"/>
    </location>
</feature>
<comment type="caution">
    <text evidence="2">The sequence shown here is derived from an EMBL/GenBank/DDBJ whole genome shotgun (WGS) entry which is preliminary data.</text>
</comment>
<reference evidence="2 3" key="1">
    <citation type="journal article" date="2006" name="Int. J. Syst. Evol. Microbiol.">
        <title>Myroides pelagicus sp. nov., isolated from seawater in Thailand.</title>
        <authorList>
            <person name="Yoon J."/>
            <person name="Maneerat S."/>
            <person name="Kawai F."/>
            <person name="Yokota A."/>
        </authorList>
    </citation>
    <scope>NUCLEOTIDE SEQUENCE [LARGE SCALE GENOMIC DNA]</scope>
    <source>
        <strain evidence="2 3">SM1T</strain>
    </source>
</reference>
<keyword evidence="3" id="KW-1185">Reference proteome</keyword>
<accession>A0A7K1GR55</accession>
<name>A0A7K1GR55_9FLAO</name>
<feature type="transmembrane region" description="Helical" evidence="1">
    <location>
        <begin position="75"/>
        <end position="99"/>
    </location>
</feature>
<evidence type="ECO:0000313" key="2">
    <source>
        <dbReference type="EMBL" id="MTH30939.1"/>
    </source>
</evidence>
<dbReference type="OrthoDB" id="1132160at2"/>